<feature type="transmembrane region" description="Helical" evidence="2">
    <location>
        <begin position="125"/>
        <end position="143"/>
    </location>
</feature>
<reference evidence="3 5" key="1">
    <citation type="submission" date="2024-02" db="EMBL/GenBank/DDBJ databases">
        <authorList>
            <person name="Chen Y."/>
            <person name="Shah S."/>
            <person name="Dougan E. K."/>
            <person name="Thang M."/>
            <person name="Chan C."/>
        </authorList>
    </citation>
    <scope>NUCLEOTIDE SEQUENCE [LARGE SCALE GENOMIC DNA]</scope>
</reference>
<evidence type="ECO:0000256" key="2">
    <source>
        <dbReference type="SAM" id="Phobius"/>
    </source>
</evidence>
<feature type="compositionally biased region" description="Pro residues" evidence="1">
    <location>
        <begin position="8"/>
        <end position="19"/>
    </location>
</feature>
<protein>
    <submittedName>
        <fullName evidence="3">Sodium-coupled neutral amino acid transporter 6</fullName>
    </submittedName>
</protein>
<keyword evidence="2" id="KW-0472">Membrane</keyword>
<evidence type="ECO:0000256" key="1">
    <source>
        <dbReference type="SAM" id="MobiDB-lite"/>
    </source>
</evidence>
<feature type="region of interest" description="Disordered" evidence="1">
    <location>
        <begin position="1"/>
        <end position="29"/>
    </location>
</feature>
<organism evidence="3 5">
    <name type="scientific">Durusdinium trenchii</name>
    <dbReference type="NCBI Taxonomy" id="1381693"/>
    <lineage>
        <taxon>Eukaryota</taxon>
        <taxon>Sar</taxon>
        <taxon>Alveolata</taxon>
        <taxon>Dinophyceae</taxon>
        <taxon>Suessiales</taxon>
        <taxon>Symbiodiniaceae</taxon>
        <taxon>Durusdinium</taxon>
    </lineage>
</organism>
<sequence>MAPRPREAPPLPAPRPGEAPPEEKRGVSVSSLPSSIDQELLRAVPMHLVLAGCGQQWVNRARDEYHLSQRVNEIDTFLSHDWGTKRWLKYATLLVYFNSVPAALASLLMCMLVCVLIIFRVLDGWLPGTLTIHGAYWFVFVFWQNIRSLYKKNMAFLDRLCIAQHDVDLKKQGILSLGGVLSKSRKLVVLWSPRYFTRLWTAFELSSFLRENEGKGKDINFAPASMGPLLVYFSVFETLLVTSFHILVARYVESVLQQENTYLSSLWHFTATMLVICAPAFLVIAPIVLYLGTMQMKALLQLGKQLDDFKIRDAQCSCCQWNHCHPETGEILLCDRMLVFQTLKRWYPSETSSDAHLDRFDEMVHTELGGFVRNILGNGAPPLWQVLALTVHPLLGFWCLYVYLAVNEHLFP</sequence>
<evidence type="ECO:0000313" key="3">
    <source>
        <dbReference type="EMBL" id="CAK9005012.1"/>
    </source>
</evidence>
<dbReference type="EMBL" id="CAXAMM010004803">
    <property type="protein sequence ID" value="CAK9005012.1"/>
    <property type="molecule type" value="Genomic_DNA"/>
</dbReference>
<keyword evidence="2" id="KW-1133">Transmembrane helix</keyword>
<dbReference type="EMBL" id="CAXAMM010004825">
    <property type="protein sequence ID" value="CAK9005079.1"/>
    <property type="molecule type" value="Genomic_DNA"/>
</dbReference>
<feature type="transmembrane region" description="Helical" evidence="2">
    <location>
        <begin position="93"/>
        <end position="119"/>
    </location>
</feature>
<feature type="transmembrane region" description="Helical" evidence="2">
    <location>
        <begin position="269"/>
        <end position="291"/>
    </location>
</feature>
<evidence type="ECO:0000313" key="5">
    <source>
        <dbReference type="Proteomes" id="UP001642464"/>
    </source>
</evidence>
<dbReference type="Proteomes" id="UP001642464">
    <property type="component" value="Unassembled WGS sequence"/>
</dbReference>
<accession>A0ABP0IR02</accession>
<evidence type="ECO:0000313" key="4">
    <source>
        <dbReference type="EMBL" id="CAK9005079.1"/>
    </source>
</evidence>
<proteinExistence type="predicted"/>
<keyword evidence="5" id="KW-1185">Reference proteome</keyword>
<name>A0ABP0IR02_9DINO</name>
<feature type="transmembrane region" description="Helical" evidence="2">
    <location>
        <begin position="383"/>
        <end position="406"/>
    </location>
</feature>
<keyword evidence="2" id="KW-0812">Transmembrane</keyword>
<feature type="transmembrane region" description="Helical" evidence="2">
    <location>
        <begin position="229"/>
        <end position="249"/>
    </location>
</feature>
<comment type="caution">
    <text evidence="3">The sequence shown here is derived from an EMBL/GenBank/DDBJ whole genome shotgun (WGS) entry which is preliminary data.</text>
</comment>
<gene>
    <name evidence="3" type="ORF">SCF082_LOCUS8414</name>
    <name evidence="4" type="ORF">SCF082_LOCUS8441</name>
</gene>